<evidence type="ECO:0000259" key="2">
    <source>
        <dbReference type="Pfam" id="PF14292"/>
    </source>
</evidence>
<proteinExistence type="predicted"/>
<accession>A0A1K2ITY9</accession>
<dbReference type="PROSITE" id="PS51257">
    <property type="entry name" value="PROKAR_LIPOPROTEIN"/>
    <property type="match status" value="1"/>
</dbReference>
<feature type="signal peptide" evidence="1">
    <location>
        <begin position="1"/>
        <end position="21"/>
    </location>
</feature>
<keyword evidence="1" id="KW-0732">Signal</keyword>
<gene>
    <name evidence="3" type="ORF">SAMN05428642_1133</name>
</gene>
<dbReference type="AlphaFoldDB" id="A0A1K2ITY9"/>
<dbReference type="Proteomes" id="UP000182544">
    <property type="component" value="Unassembled WGS sequence"/>
</dbReference>
<evidence type="ECO:0000313" key="3">
    <source>
        <dbReference type="EMBL" id="SFZ95203.1"/>
    </source>
</evidence>
<dbReference type="Gene3D" id="2.60.40.3620">
    <property type="match status" value="2"/>
</dbReference>
<reference evidence="3 4" key="1">
    <citation type="submission" date="2016-10" db="EMBL/GenBank/DDBJ databases">
        <authorList>
            <person name="de Groot N.N."/>
        </authorList>
    </citation>
    <scope>NUCLEOTIDE SEQUENCE [LARGE SCALE GENOMIC DNA]</scope>
    <source>
        <strain evidence="3 4">DSM 18180</strain>
    </source>
</reference>
<keyword evidence="4" id="KW-1185">Reference proteome</keyword>
<feature type="chain" id="PRO_5012588910" evidence="1">
    <location>
        <begin position="22"/>
        <end position="393"/>
    </location>
</feature>
<dbReference type="Pfam" id="PF14292">
    <property type="entry name" value="SusE"/>
    <property type="match status" value="1"/>
</dbReference>
<dbReference type="InterPro" id="IPR025970">
    <property type="entry name" value="SusE"/>
</dbReference>
<dbReference type="RefSeq" id="WP_072403777.1">
    <property type="nucleotide sequence ID" value="NZ_FPKV01000013.1"/>
</dbReference>
<dbReference type="EMBL" id="FPKV01000013">
    <property type="protein sequence ID" value="SFZ95203.1"/>
    <property type="molecule type" value="Genomic_DNA"/>
</dbReference>
<evidence type="ECO:0000256" key="1">
    <source>
        <dbReference type="SAM" id="SignalP"/>
    </source>
</evidence>
<organism evidence="3 4">
    <name type="scientific">Flaviramulus basaltis</name>
    <dbReference type="NCBI Taxonomy" id="369401"/>
    <lineage>
        <taxon>Bacteria</taxon>
        <taxon>Pseudomonadati</taxon>
        <taxon>Bacteroidota</taxon>
        <taxon>Flavobacteriia</taxon>
        <taxon>Flavobacteriales</taxon>
        <taxon>Flavobacteriaceae</taxon>
        <taxon>Flaviramulus</taxon>
    </lineage>
</organism>
<protein>
    <submittedName>
        <fullName evidence="3">SusE outer membrane protein</fullName>
    </submittedName>
</protein>
<evidence type="ECO:0000313" key="4">
    <source>
        <dbReference type="Proteomes" id="UP000182544"/>
    </source>
</evidence>
<name>A0A1K2ITY9_9FLAO</name>
<sequence length="393" mass="42696">MKKIKILAVLLISILSFISCEDDTSLEYIAQPQGEFTFSNSFLSEYVLIPAASNNIGERFTWDAADFGTPTNITYELQSSMTADFAEMQVVGTTSDNEYAVTIGTLLQYATQAGLDNDPATENPNTGSIYFRLRAFAGTDSDTETLTSTQALTVTLPENTGNNTGPVCDSDYLWAVGAGLPDAGWGWDTPVSLSCQGDGVYGWNVNLQNNGGADNNFRFFTSEGDWGSGQNYPYFIGEGYTIDANFADAADGDNNFAFIGTTGYYYLEVDTVNKTITVSDPQATGVCEFDQLWAVGAGLPDAGWDWATPVKFLCTGEGVYSGSANFANDTFRFFTTEGDWATGQNYPYYITEGYTIDANFEDAADGDNNFRFLGTPGTYFLTIDTVTKTITLE</sequence>
<dbReference type="STRING" id="369401.SAMN05428642_1133"/>
<feature type="domain" description="SusE outer membrane protein" evidence="2">
    <location>
        <begin position="23"/>
        <end position="118"/>
    </location>
</feature>